<evidence type="ECO:0000313" key="2">
    <source>
        <dbReference type="EMBL" id="MDO6415429.1"/>
    </source>
</evidence>
<proteinExistence type="predicted"/>
<organism evidence="2 3">
    <name type="scientific">Sphingomonas natans</name>
    <dbReference type="NCBI Taxonomy" id="3063330"/>
    <lineage>
        <taxon>Bacteria</taxon>
        <taxon>Pseudomonadati</taxon>
        <taxon>Pseudomonadota</taxon>
        <taxon>Alphaproteobacteria</taxon>
        <taxon>Sphingomonadales</taxon>
        <taxon>Sphingomonadaceae</taxon>
        <taxon>Sphingomonas</taxon>
    </lineage>
</organism>
<name>A0ABT8YAQ9_9SPHN</name>
<dbReference type="Proteomes" id="UP001169764">
    <property type="component" value="Unassembled WGS sequence"/>
</dbReference>
<keyword evidence="3" id="KW-1185">Reference proteome</keyword>
<comment type="caution">
    <text evidence="2">The sequence shown here is derived from an EMBL/GenBank/DDBJ whole genome shotgun (WGS) entry which is preliminary data.</text>
</comment>
<feature type="region of interest" description="Disordered" evidence="1">
    <location>
        <begin position="17"/>
        <end position="44"/>
    </location>
</feature>
<evidence type="ECO:0000313" key="3">
    <source>
        <dbReference type="Proteomes" id="UP001169764"/>
    </source>
</evidence>
<gene>
    <name evidence="2" type="ORF">Q4F19_13635</name>
</gene>
<accession>A0ABT8YAQ9</accession>
<reference evidence="2" key="1">
    <citation type="submission" date="2023-07" db="EMBL/GenBank/DDBJ databases">
        <authorList>
            <person name="Kim M."/>
        </authorList>
    </citation>
    <scope>NUCLEOTIDE SEQUENCE</scope>
    <source>
        <strain evidence="2">BIUV-7</strain>
    </source>
</reference>
<dbReference type="InterPro" id="IPR049805">
    <property type="entry name" value="Lasso_benenodin"/>
</dbReference>
<dbReference type="EMBL" id="JAUOTP010000006">
    <property type="protein sequence ID" value="MDO6415429.1"/>
    <property type="molecule type" value="Genomic_DNA"/>
</dbReference>
<evidence type="ECO:0000256" key="1">
    <source>
        <dbReference type="SAM" id="MobiDB-lite"/>
    </source>
</evidence>
<dbReference type="RefSeq" id="WP_303543463.1">
    <property type="nucleotide sequence ID" value="NZ_JAUOTP010000006.1"/>
</dbReference>
<dbReference type="NCBIfam" id="NF033522">
    <property type="entry name" value="lasso_benenodin"/>
    <property type="match status" value="1"/>
</dbReference>
<sequence length="44" mass="4355">MKNDHANADDVLIDLGSVTSETKGPGGVNGDTAGQLGIAGLDTE</sequence>
<protein>
    <submittedName>
        <fullName evidence="2">Benenodin family lasso peptide</fullName>
    </submittedName>
</protein>
<dbReference type="Pfam" id="PF24178">
    <property type="entry name" value="Subterisin"/>
    <property type="match status" value="1"/>
</dbReference>